<accession>A0A1G6KIV4</accession>
<organism evidence="3 4">
    <name type="scientific">Actinokineospora iranica</name>
    <dbReference type="NCBI Taxonomy" id="1271860"/>
    <lineage>
        <taxon>Bacteria</taxon>
        <taxon>Bacillati</taxon>
        <taxon>Actinomycetota</taxon>
        <taxon>Actinomycetes</taxon>
        <taxon>Pseudonocardiales</taxon>
        <taxon>Pseudonocardiaceae</taxon>
        <taxon>Actinokineospora</taxon>
    </lineage>
</organism>
<reference evidence="4" key="1">
    <citation type="submission" date="2016-10" db="EMBL/GenBank/DDBJ databases">
        <authorList>
            <person name="Varghese N."/>
            <person name="Submissions S."/>
        </authorList>
    </citation>
    <scope>NUCLEOTIDE SEQUENCE [LARGE SCALE GENOMIC DNA]</scope>
    <source>
        <strain evidence="4">IBRC-M 10403</strain>
    </source>
</reference>
<dbReference type="Gene3D" id="2.160.20.120">
    <property type="match status" value="1"/>
</dbReference>
<dbReference type="Proteomes" id="UP000199501">
    <property type="component" value="Unassembled WGS sequence"/>
</dbReference>
<sequence length="288" mass="28759">MNRVEEFPTGSEPVEVTVATGPGRIEVRLTDEPGVRVTVRHAPESANPWTEGIASLVTWFSGQLADQPDLPGEAVRRTRVEFAAGRLVVRAPKEPHLRAVPIAVSVQAPTGSAVSARGGPAAVTVTGVAGRVEAFTGGGAVDIAEATGPVQATSATGTVRVGPAPAGVRARTGGGDVELTAVGGTTNVVTGAGDVWVGAVSGDVLVRTGTGDITVADAAAGQLDLTTGSGALRVAVRPGAPAEIDVSSGSGEARADLPLTDQPPQTAPPLRVRGRTGSGNALVTTATR</sequence>
<evidence type="ECO:0000259" key="2">
    <source>
        <dbReference type="Pfam" id="PF13349"/>
    </source>
</evidence>
<evidence type="ECO:0000313" key="3">
    <source>
        <dbReference type="EMBL" id="SDC31042.1"/>
    </source>
</evidence>
<dbReference type="EMBL" id="FMZZ01000001">
    <property type="protein sequence ID" value="SDC31042.1"/>
    <property type="molecule type" value="Genomic_DNA"/>
</dbReference>
<evidence type="ECO:0000313" key="4">
    <source>
        <dbReference type="Proteomes" id="UP000199501"/>
    </source>
</evidence>
<dbReference type="STRING" id="1271860.SAMN05216174_101943"/>
<gene>
    <name evidence="3" type="ORF">SAMN05216174_101943</name>
</gene>
<keyword evidence="4" id="KW-1185">Reference proteome</keyword>
<dbReference type="OrthoDB" id="3677688at2"/>
<dbReference type="AlphaFoldDB" id="A0A1G6KIV4"/>
<dbReference type="InterPro" id="IPR025164">
    <property type="entry name" value="Toastrack_DUF4097"/>
</dbReference>
<dbReference type="Pfam" id="PF13349">
    <property type="entry name" value="DUF4097"/>
    <property type="match status" value="1"/>
</dbReference>
<protein>
    <recommendedName>
        <fullName evidence="2">DUF4097 domain-containing protein</fullName>
    </recommendedName>
</protein>
<feature type="compositionally biased region" description="Polar residues" evidence="1">
    <location>
        <begin position="278"/>
        <end position="288"/>
    </location>
</feature>
<dbReference type="RefSeq" id="WP_091448387.1">
    <property type="nucleotide sequence ID" value="NZ_FMZZ01000001.1"/>
</dbReference>
<feature type="domain" description="DUF4097" evidence="2">
    <location>
        <begin position="149"/>
        <end position="260"/>
    </location>
</feature>
<proteinExistence type="predicted"/>
<name>A0A1G6KIV4_9PSEU</name>
<evidence type="ECO:0000256" key="1">
    <source>
        <dbReference type="SAM" id="MobiDB-lite"/>
    </source>
</evidence>
<feature type="region of interest" description="Disordered" evidence="1">
    <location>
        <begin position="242"/>
        <end position="288"/>
    </location>
</feature>